<feature type="compositionally biased region" description="Basic and acidic residues" evidence="1">
    <location>
        <begin position="148"/>
        <end position="159"/>
    </location>
</feature>
<evidence type="ECO:0000313" key="3">
    <source>
        <dbReference type="Proteomes" id="UP000800094"/>
    </source>
</evidence>
<dbReference type="OrthoDB" id="3799856at2759"/>
<dbReference type="EMBL" id="ML987190">
    <property type="protein sequence ID" value="KAF2255455.1"/>
    <property type="molecule type" value="Genomic_DNA"/>
</dbReference>
<name>A0A6A6IY37_9PLEO</name>
<organism evidence="2 3">
    <name type="scientific">Trematosphaeria pertusa</name>
    <dbReference type="NCBI Taxonomy" id="390896"/>
    <lineage>
        <taxon>Eukaryota</taxon>
        <taxon>Fungi</taxon>
        <taxon>Dikarya</taxon>
        <taxon>Ascomycota</taxon>
        <taxon>Pezizomycotina</taxon>
        <taxon>Dothideomycetes</taxon>
        <taxon>Pleosporomycetidae</taxon>
        <taxon>Pleosporales</taxon>
        <taxon>Massarineae</taxon>
        <taxon>Trematosphaeriaceae</taxon>
        <taxon>Trematosphaeria</taxon>
    </lineage>
</organism>
<feature type="compositionally biased region" description="Polar residues" evidence="1">
    <location>
        <begin position="26"/>
        <end position="35"/>
    </location>
</feature>
<evidence type="ECO:0000313" key="2">
    <source>
        <dbReference type="EMBL" id="KAF2255455.1"/>
    </source>
</evidence>
<reference evidence="2" key="1">
    <citation type="journal article" date="2020" name="Stud. Mycol.">
        <title>101 Dothideomycetes genomes: a test case for predicting lifestyles and emergence of pathogens.</title>
        <authorList>
            <person name="Haridas S."/>
            <person name="Albert R."/>
            <person name="Binder M."/>
            <person name="Bloem J."/>
            <person name="Labutti K."/>
            <person name="Salamov A."/>
            <person name="Andreopoulos B."/>
            <person name="Baker S."/>
            <person name="Barry K."/>
            <person name="Bills G."/>
            <person name="Bluhm B."/>
            <person name="Cannon C."/>
            <person name="Castanera R."/>
            <person name="Culley D."/>
            <person name="Daum C."/>
            <person name="Ezra D."/>
            <person name="Gonzalez J."/>
            <person name="Henrissat B."/>
            <person name="Kuo A."/>
            <person name="Liang C."/>
            <person name="Lipzen A."/>
            <person name="Lutzoni F."/>
            <person name="Magnuson J."/>
            <person name="Mondo S."/>
            <person name="Nolan M."/>
            <person name="Ohm R."/>
            <person name="Pangilinan J."/>
            <person name="Park H.-J."/>
            <person name="Ramirez L."/>
            <person name="Alfaro M."/>
            <person name="Sun H."/>
            <person name="Tritt A."/>
            <person name="Yoshinaga Y."/>
            <person name="Zwiers L.-H."/>
            <person name="Turgeon B."/>
            <person name="Goodwin S."/>
            <person name="Spatafora J."/>
            <person name="Crous P."/>
            <person name="Grigoriev I."/>
        </authorList>
    </citation>
    <scope>NUCLEOTIDE SEQUENCE</scope>
    <source>
        <strain evidence="2">CBS 122368</strain>
    </source>
</reference>
<dbReference type="RefSeq" id="XP_033690459.1">
    <property type="nucleotide sequence ID" value="XM_033828001.1"/>
</dbReference>
<dbReference type="AlphaFoldDB" id="A0A6A6IY37"/>
<dbReference type="GeneID" id="54581331"/>
<gene>
    <name evidence="2" type="ORF">BU26DRAFT_515171</name>
</gene>
<feature type="compositionally biased region" description="Basic and acidic residues" evidence="1">
    <location>
        <begin position="184"/>
        <end position="199"/>
    </location>
</feature>
<feature type="region of interest" description="Disordered" evidence="1">
    <location>
        <begin position="148"/>
        <end position="232"/>
    </location>
</feature>
<feature type="compositionally biased region" description="Acidic residues" evidence="1">
    <location>
        <begin position="200"/>
        <end position="212"/>
    </location>
</feature>
<keyword evidence="3" id="KW-1185">Reference proteome</keyword>
<sequence length="606" mass="68519">MAKKRRTSTSPTRSGARQKRKRTRSASESTLNSGANTLPTSNDWVFRLKVLSSSHVDDDLLDQAVRGLVQICFPDGFLEELGVDVVEAHMREEGAAQNNIDRMKPVFHDAMTRQMAWLLAKYLDTPEKLEEAVSALATASQQLHGDKLGAETGEGEHNVASDASGEPSEPELETPPKKLNKKSKASDQRRKPEKKRLESNEDVIMDDSEPEAEIQPHCDLAPPETNRSKEKKVSTSWRWDINPAALPADNISNLFKKTSDLFAYHALPVVKHELGPGTERKAIRKRIEAILTDMPETQYEKWVESLQQLHNGDMSMLDRVSPDNISVQGDITRATPAPTTVQHRRGNRLQVYNERASREQQNASRPVVEQTPTHGLPVVGRDLPSIKREKEADVVEAPGASTGGAHHELNDVNATLSAFRHLSTEEPRSRETSQPHETPVIDLLWGTSRFRHDDRERVVHTIMTNLDKRVSADYIGVQQFDKETRARNKWHLRSALGSWGKSLEFEHSDVRARMEDKLSFWVIANPFAFPELKAEPLFFTYPMPADTVLLDIVDPLGVSRPPMKDRRRIKAVILNVFRYRISSDVRLPSPSLPFFFHQLISHRTSR</sequence>
<evidence type="ECO:0000256" key="1">
    <source>
        <dbReference type="SAM" id="MobiDB-lite"/>
    </source>
</evidence>
<protein>
    <submittedName>
        <fullName evidence="2">Uncharacterized protein</fullName>
    </submittedName>
</protein>
<dbReference type="Proteomes" id="UP000800094">
    <property type="component" value="Unassembled WGS sequence"/>
</dbReference>
<proteinExistence type="predicted"/>
<feature type="region of interest" description="Disordered" evidence="1">
    <location>
        <begin position="1"/>
        <end position="35"/>
    </location>
</feature>
<accession>A0A6A6IY37</accession>
<feature type="region of interest" description="Disordered" evidence="1">
    <location>
        <begin position="356"/>
        <end position="380"/>
    </location>
</feature>